<accession>A0A0H2RIW4</accession>
<evidence type="ECO:0000313" key="3">
    <source>
        <dbReference type="Proteomes" id="UP000053477"/>
    </source>
</evidence>
<protein>
    <submittedName>
        <fullName evidence="2">Uncharacterized protein</fullName>
    </submittedName>
</protein>
<dbReference type="InParanoid" id="A0A0H2RIW4"/>
<name>A0A0H2RIW4_9AGAM</name>
<sequence length="513" mass="57363">MAPPAFLKAKFWKRLGRRSRQPSAGQQLHAGGDAPNARAIALMTPNFQAIAPTAVISQALGVNTRQLRDENRESRTLRRALAPTARASSLPSEIIRSNVHERVQETTEENHTVQPTEPTRCNARRLISQEYVAEILYELLYVTLTFEMILPVRKGQGARQFSIKYLAIASVFLFGLVSVRSTDRIALDAVPPGYQPRLIPLIGYHERCDYPKRRPPEPPPSDEENTRAEAFCIGSPSVFNDLCSFNNSSRVLLPALRVTREKHTFFKSPRSNYLKHCLSHFGVNLTVGTMRRFLRKITKSQSGQQRRSQSRLHSGAATNVADPPIDTSSTLDDASPVPSSSAQTLPDEIELGNDENSVHPTGPRPITPLYLRQPVDDSPPRFSALVQPTLHERLNFNQVVGDVRRQELSTGLPTAFGTTQYPPDISSRVHQAQSSLVQAPKRRDNGERPSLEKEMAKLKTEPQPLIQINFKVKMRLEPRNLMAGSCALFFFTPRSPKWQPAGSDYCATESQHP</sequence>
<feature type="compositionally biased region" description="Polar residues" evidence="1">
    <location>
        <begin position="326"/>
        <end position="344"/>
    </location>
</feature>
<evidence type="ECO:0000313" key="2">
    <source>
        <dbReference type="EMBL" id="KLO04781.1"/>
    </source>
</evidence>
<dbReference type="Proteomes" id="UP000053477">
    <property type="component" value="Unassembled WGS sequence"/>
</dbReference>
<reference evidence="2 3" key="1">
    <citation type="submission" date="2015-04" db="EMBL/GenBank/DDBJ databases">
        <title>Complete genome sequence of Schizopora paradoxa KUC8140, a cosmopolitan wood degrader in East Asia.</title>
        <authorList>
            <consortium name="DOE Joint Genome Institute"/>
            <person name="Min B."/>
            <person name="Park H."/>
            <person name="Jang Y."/>
            <person name="Kim J.-J."/>
            <person name="Kim K.H."/>
            <person name="Pangilinan J."/>
            <person name="Lipzen A."/>
            <person name="Riley R."/>
            <person name="Grigoriev I.V."/>
            <person name="Spatafora J.W."/>
            <person name="Choi I.-G."/>
        </authorList>
    </citation>
    <scope>NUCLEOTIDE SEQUENCE [LARGE SCALE GENOMIC DNA]</scope>
    <source>
        <strain evidence="2 3">KUC8140</strain>
    </source>
</reference>
<gene>
    <name evidence="2" type="ORF">SCHPADRAFT_896772</name>
</gene>
<dbReference type="EMBL" id="KQ086434">
    <property type="protein sequence ID" value="KLO04781.1"/>
    <property type="molecule type" value="Genomic_DNA"/>
</dbReference>
<evidence type="ECO:0000256" key="1">
    <source>
        <dbReference type="SAM" id="MobiDB-lite"/>
    </source>
</evidence>
<organism evidence="2 3">
    <name type="scientific">Schizopora paradoxa</name>
    <dbReference type="NCBI Taxonomy" id="27342"/>
    <lineage>
        <taxon>Eukaryota</taxon>
        <taxon>Fungi</taxon>
        <taxon>Dikarya</taxon>
        <taxon>Basidiomycota</taxon>
        <taxon>Agaricomycotina</taxon>
        <taxon>Agaricomycetes</taxon>
        <taxon>Hymenochaetales</taxon>
        <taxon>Schizoporaceae</taxon>
        <taxon>Schizopora</taxon>
    </lineage>
</organism>
<proteinExistence type="predicted"/>
<feature type="region of interest" description="Disordered" evidence="1">
    <location>
        <begin position="298"/>
        <end position="375"/>
    </location>
</feature>
<dbReference type="AlphaFoldDB" id="A0A0H2RIW4"/>
<keyword evidence="3" id="KW-1185">Reference proteome</keyword>